<proteinExistence type="inferred from homology"/>
<keyword evidence="4 5" id="KW-0732">Signal</keyword>
<reference evidence="8 9" key="1">
    <citation type="submission" date="2018-10" db="EMBL/GenBank/DDBJ databases">
        <title>Corynebacterium macginleyi genome sequencing and assembly of the type strain and two clinical samples.</title>
        <authorList>
            <person name="Bernier A.-M."/>
            <person name="Bernard K."/>
        </authorList>
    </citation>
    <scope>NUCLEOTIDE SEQUENCE [LARGE SCALE GENOMIC DNA]</scope>
    <source>
        <strain evidence="8 9">NML 120205</strain>
    </source>
</reference>
<dbReference type="RefSeq" id="WP_121910424.1">
    <property type="nucleotide sequence ID" value="NZ_CP068292.1"/>
</dbReference>
<evidence type="ECO:0000313" key="9">
    <source>
        <dbReference type="Proteomes" id="UP000270649"/>
    </source>
</evidence>
<dbReference type="PROSITE" id="PS51257">
    <property type="entry name" value="PROKAR_LIPOPROTEIN"/>
    <property type="match status" value="1"/>
</dbReference>
<dbReference type="PANTHER" id="PTHR30290">
    <property type="entry name" value="PERIPLASMIC BINDING COMPONENT OF ABC TRANSPORTER"/>
    <property type="match status" value="1"/>
</dbReference>
<keyword evidence="10" id="KW-1185">Reference proteome</keyword>
<dbReference type="GO" id="GO:0015833">
    <property type="term" value="P:peptide transport"/>
    <property type="evidence" value="ECO:0007669"/>
    <property type="project" value="TreeGrafter"/>
</dbReference>
<comment type="subcellular location">
    <subcellularLocation>
        <location evidence="1">Cell envelope</location>
    </subcellularLocation>
</comment>
<reference evidence="7 10" key="2">
    <citation type="submission" date="2021-01" db="EMBL/GenBank/DDBJ databases">
        <title>Complete genome sequences of Corynebacterium macginleyi strains isolated from infectious keratitis.</title>
        <authorList>
            <person name="Sagerfors S."/>
            <person name="Poehlein A."/>
            <person name="Soderquist B."/>
            <person name="Bruggemann H."/>
        </authorList>
    </citation>
    <scope>NUCLEOTIDE SEQUENCE [LARGE SCALE GENOMIC DNA]</scope>
    <source>
        <strain evidence="7 10">12T220</strain>
    </source>
</reference>
<evidence type="ECO:0000313" key="8">
    <source>
        <dbReference type="EMBL" id="RMB62986.1"/>
    </source>
</evidence>
<sequence>MKILRARSALGCIAMVAVLGTVTACSAGHTAVVDTSGDDAALTVASSSGATSLDFTTTGGAAAPSVLMDNVYETLVRIDEDGSITPGLAKEWDISKDAKTYTFHLRDDVTFSNGDPFTAQTAAFSINYVKNDWANGISAAMDPVDTATAVDDHTLKVRLSKPSNGWLWSMGTTIGAMMSPHGMDDLAAQPIGTGPYEVAGFSPSEFISLHKRDDYWGTPSAHDVTVRYFPDAISSVTALRSGGVDVVWGVGNPEILDSLDDSIDVNVGTTNGEVLLSMNNDRAPFDDPRVRQAVAYAVDRQAANDIVWSGMATDTGGAPIPPTDPWFEGKNYYGFNPDKARSLLAEADAQGTQLTVTVPTLYYAQAISELLYSQLSDVGFDVTLESAEFPAVWLGQVHGAKDYQMSIISHVEARDVPALFGNPDYYLNYDSARTRELLDKADTAAPADYPRLMTQAVDEIMADAGALTVMNMPNVVLTRHGISGLHTDQVTDAIVLRDLTDTQEDQ</sequence>
<evidence type="ECO:0000313" key="7">
    <source>
        <dbReference type="EMBL" id="MBM0243368.1"/>
    </source>
</evidence>
<feature type="signal peptide" evidence="5">
    <location>
        <begin position="1"/>
        <end position="27"/>
    </location>
</feature>
<feature type="chain" id="PRO_5039025725" evidence="5">
    <location>
        <begin position="28"/>
        <end position="506"/>
    </location>
</feature>
<protein>
    <submittedName>
        <fullName evidence="8">ABC transporter substrate-binding protein</fullName>
    </submittedName>
</protein>
<dbReference type="Gene3D" id="3.40.190.10">
    <property type="entry name" value="Periplasmic binding protein-like II"/>
    <property type="match status" value="1"/>
</dbReference>
<accession>A0A3M0H073</accession>
<evidence type="ECO:0000256" key="3">
    <source>
        <dbReference type="ARBA" id="ARBA00022448"/>
    </source>
</evidence>
<dbReference type="InterPro" id="IPR039424">
    <property type="entry name" value="SBP_5"/>
</dbReference>
<dbReference type="OrthoDB" id="9796817at2"/>
<comment type="caution">
    <text evidence="8">The sequence shown here is derived from an EMBL/GenBank/DDBJ whole genome shotgun (WGS) entry which is preliminary data.</text>
</comment>
<evidence type="ECO:0000259" key="6">
    <source>
        <dbReference type="Pfam" id="PF00496"/>
    </source>
</evidence>
<dbReference type="GO" id="GO:1904680">
    <property type="term" value="F:peptide transmembrane transporter activity"/>
    <property type="evidence" value="ECO:0007669"/>
    <property type="project" value="TreeGrafter"/>
</dbReference>
<name>A0A3M0H073_9CORY</name>
<organism evidence="8 9">
    <name type="scientific">Corynebacterium macginleyi</name>
    <dbReference type="NCBI Taxonomy" id="38290"/>
    <lineage>
        <taxon>Bacteria</taxon>
        <taxon>Bacillati</taxon>
        <taxon>Actinomycetota</taxon>
        <taxon>Actinomycetes</taxon>
        <taxon>Mycobacteriales</taxon>
        <taxon>Corynebacteriaceae</taxon>
        <taxon>Corynebacterium</taxon>
    </lineage>
</organism>
<dbReference type="Pfam" id="PF00496">
    <property type="entry name" value="SBP_bac_5"/>
    <property type="match status" value="1"/>
</dbReference>
<dbReference type="GO" id="GO:0030313">
    <property type="term" value="C:cell envelope"/>
    <property type="evidence" value="ECO:0007669"/>
    <property type="project" value="UniProtKB-SubCell"/>
</dbReference>
<comment type="similarity">
    <text evidence="2">Belongs to the bacterial solute-binding protein 5 family.</text>
</comment>
<dbReference type="CDD" id="cd08494">
    <property type="entry name" value="PBP2_NikA_DppA_OppA_like_6"/>
    <property type="match status" value="1"/>
</dbReference>
<evidence type="ECO:0000256" key="2">
    <source>
        <dbReference type="ARBA" id="ARBA00005695"/>
    </source>
</evidence>
<dbReference type="EMBL" id="REGC01000003">
    <property type="protein sequence ID" value="RMB62986.1"/>
    <property type="molecule type" value="Genomic_DNA"/>
</dbReference>
<evidence type="ECO:0000256" key="1">
    <source>
        <dbReference type="ARBA" id="ARBA00004196"/>
    </source>
</evidence>
<dbReference type="PIRSF" id="PIRSF002741">
    <property type="entry name" value="MppA"/>
    <property type="match status" value="1"/>
</dbReference>
<feature type="domain" description="Solute-binding protein family 5" evidence="6">
    <location>
        <begin position="84"/>
        <end position="410"/>
    </location>
</feature>
<dbReference type="SUPFAM" id="SSF53850">
    <property type="entry name" value="Periplasmic binding protein-like II"/>
    <property type="match status" value="1"/>
</dbReference>
<dbReference type="AlphaFoldDB" id="A0A3M0H073"/>
<dbReference type="GeneID" id="92745631"/>
<evidence type="ECO:0000256" key="5">
    <source>
        <dbReference type="SAM" id="SignalP"/>
    </source>
</evidence>
<keyword evidence="3" id="KW-0813">Transport</keyword>
<dbReference type="InterPro" id="IPR000914">
    <property type="entry name" value="SBP_5_dom"/>
</dbReference>
<dbReference type="PANTHER" id="PTHR30290:SF10">
    <property type="entry name" value="PERIPLASMIC OLIGOPEPTIDE-BINDING PROTEIN-RELATED"/>
    <property type="match status" value="1"/>
</dbReference>
<dbReference type="Proteomes" id="UP000270649">
    <property type="component" value="Unassembled WGS sequence"/>
</dbReference>
<gene>
    <name evidence="8" type="ORF">D9543_03030</name>
    <name evidence="7" type="ORF">GWO63_003550</name>
</gene>
<dbReference type="GO" id="GO:0043190">
    <property type="term" value="C:ATP-binding cassette (ABC) transporter complex"/>
    <property type="evidence" value="ECO:0007669"/>
    <property type="project" value="InterPro"/>
</dbReference>
<dbReference type="GO" id="GO:0042597">
    <property type="term" value="C:periplasmic space"/>
    <property type="evidence" value="ECO:0007669"/>
    <property type="project" value="UniProtKB-ARBA"/>
</dbReference>
<evidence type="ECO:0000313" key="10">
    <source>
        <dbReference type="Proteomes" id="UP001518680"/>
    </source>
</evidence>
<dbReference type="InterPro" id="IPR030678">
    <property type="entry name" value="Peptide/Ni-bd"/>
</dbReference>
<dbReference type="Proteomes" id="UP001518680">
    <property type="component" value="Unassembled WGS sequence"/>
</dbReference>
<dbReference type="EMBL" id="JAACBX020000001">
    <property type="protein sequence ID" value="MBM0243368.1"/>
    <property type="molecule type" value="Genomic_DNA"/>
</dbReference>
<dbReference type="Gene3D" id="3.10.105.10">
    <property type="entry name" value="Dipeptide-binding Protein, Domain 3"/>
    <property type="match status" value="1"/>
</dbReference>
<evidence type="ECO:0000256" key="4">
    <source>
        <dbReference type="ARBA" id="ARBA00022729"/>
    </source>
</evidence>